<sequence length="227" mass="24959">MISLQLTRRTPLFNVGRVSLRESGRIGTMTKNSTNDVSTNVAPSCERSVVAATFSLPTTSNGRVISAPSSFAKGEDSEVFTRPEPDTNSENVPEARLRCSTNPNIKLSEGSNFAAEGSAWVFNNTRSIVMNIGIYAAVEKSGQQEVWIWIDDPSVYSTVPRADRRGFINKGTVSEELLSEHGLTECFASGESDWGQSVTKTDFLQVLYHQGFLVVMKDMINRHCKAI</sequence>
<reference evidence="1" key="1">
    <citation type="submission" date="2023-04" db="EMBL/GenBank/DDBJ databases">
        <title>Draft Genome sequencing of Naganishia species isolated from polar environments using Oxford Nanopore Technology.</title>
        <authorList>
            <person name="Leo P."/>
            <person name="Venkateswaran K."/>
        </authorList>
    </citation>
    <scope>NUCLEOTIDE SEQUENCE</scope>
    <source>
        <strain evidence="1">MNA-CCFEE 5423</strain>
    </source>
</reference>
<gene>
    <name evidence="1" type="ORF">QFC21_007197</name>
</gene>
<protein>
    <submittedName>
        <fullName evidence="1">Uncharacterized protein</fullName>
    </submittedName>
</protein>
<evidence type="ECO:0000313" key="2">
    <source>
        <dbReference type="Proteomes" id="UP001227268"/>
    </source>
</evidence>
<dbReference type="EMBL" id="JASBWT010000051">
    <property type="protein sequence ID" value="KAJ9091497.1"/>
    <property type="molecule type" value="Genomic_DNA"/>
</dbReference>
<keyword evidence="2" id="KW-1185">Reference proteome</keyword>
<name>A0ACC2UXK1_9TREE</name>
<comment type="caution">
    <text evidence="1">The sequence shown here is derived from an EMBL/GenBank/DDBJ whole genome shotgun (WGS) entry which is preliminary data.</text>
</comment>
<evidence type="ECO:0000313" key="1">
    <source>
        <dbReference type="EMBL" id="KAJ9091497.1"/>
    </source>
</evidence>
<accession>A0ACC2UXK1</accession>
<proteinExistence type="predicted"/>
<organism evidence="1 2">
    <name type="scientific">Naganishia friedmannii</name>
    <dbReference type="NCBI Taxonomy" id="89922"/>
    <lineage>
        <taxon>Eukaryota</taxon>
        <taxon>Fungi</taxon>
        <taxon>Dikarya</taxon>
        <taxon>Basidiomycota</taxon>
        <taxon>Agaricomycotina</taxon>
        <taxon>Tremellomycetes</taxon>
        <taxon>Filobasidiales</taxon>
        <taxon>Filobasidiaceae</taxon>
        <taxon>Naganishia</taxon>
    </lineage>
</organism>
<dbReference type="Proteomes" id="UP001227268">
    <property type="component" value="Unassembled WGS sequence"/>
</dbReference>